<gene>
    <name evidence="1" type="ORF">CPELLU_LOCUS5564</name>
</gene>
<sequence>MSTVREKVPTVNEVEGWKKTEQLINFLHKQDLGLKDKHFDILCKQEVNGISFLELTLEKLLVFPYELPGGPAEVIAKLVKKIKDEGEAMTVPNQEVQELKERLAILQASKIREEVPLYFRYLDSQVINFSSNGWNDLIQLYILLEKAFDDLRGTLDLHMFTISNQEIDISWSKKMFIDFIEIHKCSIDNPVIISDIKRGVKRSYLNMLEDLPSPSTLGNPKVWDEQQKQKDHPFCFNHHPPKASRVIPVSLYSSIFGQFKDFCKEDPEKEDNKFTYDFCCKMAEIYENEEDRQNTANEML</sequence>
<dbReference type="EMBL" id="CAJVQA010003196">
    <property type="protein sequence ID" value="CAG8569054.1"/>
    <property type="molecule type" value="Genomic_DNA"/>
</dbReference>
<dbReference type="AlphaFoldDB" id="A0A9N9G0M7"/>
<organism evidence="1 2">
    <name type="scientific">Cetraspora pellucida</name>
    <dbReference type="NCBI Taxonomy" id="1433469"/>
    <lineage>
        <taxon>Eukaryota</taxon>
        <taxon>Fungi</taxon>
        <taxon>Fungi incertae sedis</taxon>
        <taxon>Mucoromycota</taxon>
        <taxon>Glomeromycotina</taxon>
        <taxon>Glomeromycetes</taxon>
        <taxon>Diversisporales</taxon>
        <taxon>Gigasporaceae</taxon>
        <taxon>Cetraspora</taxon>
    </lineage>
</organism>
<dbReference type="Proteomes" id="UP000789759">
    <property type="component" value="Unassembled WGS sequence"/>
</dbReference>
<name>A0A9N9G0M7_9GLOM</name>
<keyword evidence="2" id="KW-1185">Reference proteome</keyword>
<dbReference type="InterPro" id="IPR013761">
    <property type="entry name" value="SAM/pointed_sf"/>
</dbReference>
<reference evidence="1" key="1">
    <citation type="submission" date="2021-06" db="EMBL/GenBank/DDBJ databases">
        <authorList>
            <person name="Kallberg Y."/>
            <person name="Tangrot J."/>
            <person name="Rosling A."/>
        </authorList>
    </citation>
    <scope>NUCLEOTIDE SEQUENCE</scope>
    <source>
        <strain evidence="1">FL966</strain>
    </source>
</reference>
<dbReference type="Gene3D" id="1.10.150.50">
    <property type="entry name" value="Transcription Factor, Ets-1"/>
    <property type="match status" value="1"/>
</dbReference>
<comment type="caution">
    <text evidence="1">The sequence shown here is derived from an EMBL/GenBank/DDBJ whole genome shotgun (WGS) entry which is preliminary data.</text>
</comment>
<evidence type="ECO:0000313" key="2">
    <source>
        <dbReference type="Proteomes" id="UP000789759"/>
    </source>
</evidence>
<proteinExistence type="predicted"/>
<dbReference type="OrthoDB" id="2305429at2759"/>
<accession>A0A9N9G0M7</accession>
<protein>
    <submittedName>
        <fullName evidence="1">19105_t:CDS:1</fullName>
    </submittedName>
</protein>
<evidence type="ECO:0000313" key="1">
    <source>
        <dbReference type="EMBL" id="CAG8569054.1"/>
    </source>
</evidence>